<name>A0ABR8JCT6_9NOST</name>
<organism evidence="1 2">
    <name type="scientific">Anabaena catenula FACHB-362</name>
    <dbReference type="NCBI Taxonomy" id="2692877"/>
    <lineage>
        <taxon>Bacteria</taxon>
        <taxon>Bacillati</taxon>
        <taxon>Cyanobacteriota</taxon>
        <taxon>Cyanophyceae</taxon>
        <taxon>Nostocales</taxon>
        <taxon>Nostocaceae</taxon>
        <taxon>Anabaena</taxon>
    </lineage>
</organism>
<gene>
    <name evidence="1" type="ORF">H6G68_26675</name>
</gene>
<accession>A0ABR8JCT6</accession>
<comment type="caution">
    <text evidence="1">The sequence shown here is derived from an EMBL/GenBank/DDBJ whole genome shotgun (WGS) entry which is preliminary data.</text>
</comment>
<sequence>MAFSNFKTIGEVLTIFQVTYTEDNFISDVPFNITDYFREDLELMMRDAVVDNSEFAICENLIYPVLKEVWKTYRQHFILWSHQSLNYDEKLSGFPEYILAKRSPLGKVVFDKPYFILVEAKQDNFEAGWAQCLAEMIAAQRLNGEYQIIIWGIVSNGATWQFGKLEDNKFTKNMTPFTIYELDKLFAAVNFMFQQSELQLNNLVLSGTV</sequence>
<keyword evidence="2" id="KW-1185">Reference proteome</keyword>
<reference evidence="1 2" key="1">
    <citation type="journal article" date="2020" name="ISME J.">
        <title>Comparative genomics reveals insights into cyanobacterial evolution and habitat adaptation.</title>
        <authorList>
            <person name="Chen M.Y."/>
            <person name="Teng W.K."/>
            <person name="Zhao L."/>
            <person name="Hu C.X."/>
            <person name="Zhou Y.K."/>
            <person name="Han B.P."/>
            <person name="Song L.R."/>
            <person name="Shu W.S."/>
        </authorList>
    </citation>
    <scope>NUCLEOTIDE SEQUENCE [LARGE SCALE GENOMIC DNA]</scope>
    <source>
        <strain evidence="1 2">FACHB-362</strain>
    </source>
</reference>
<evidence type="ECO:0000313" key="1">
    <source>
        <dbReference type="EMBL" id="MBD2695250.1"/>
    </source>
</evidence>
<dbReference type="Proteomes" id="UP000660381">
    <property type="component" value="Unassembled WGS sequence"/>
</dbReference>
<dbReference type="RefSeq" id="WP_190909334.1">
    <property type="nucleotide sequence ID" value="NZ_JACJTQ010000104.1"/>
</dbReference>
<evidence type="ECO:0000313" key="2">
    <source>
        <dbReference type="Proteomes" id="UP000660381"/>
    </source>
</evidence>
<dbReference type="EMBL" id="JACJTQ010000104">
    <property type="protein sequence ID" value="MBD2695250.1"/>
    <property type="molecule type" value="Genomic_DNA"/>
</dbReference>
<proteinExistence type="predicted"/>
<protein>
    <submittedName>
        <fullName evidence="1">Uncharacterized protein</fullName>
    </submittedName>
</protein>